<dbReference type="Proteomes" id="UP000754883">
    <property type="component" value="Unassembled WGS sequence"/>
</dbReference>
<keyword evidence="5" id="KW-0336">GPI-anchor</keyword>
<keyword evidence="3" id="KW-0732">Signal</keyword>
<dbReference type="GO" id="GO:0071970">
    <property type="term" value="P:fungal-type cell wall (1-&gt;3)-beta-D-glucan biosynthetic process"/>
    <property type="evidence" value="ECO:0007669"/>
    <property type="project" value="TreeGrafter"/>
</dbReference>
<evidence type="ECO:0000256" key="4">
    <source>
        <dbReference type="ARBA" id="ARBA00023180"/>
    </source>
</evidence>
<dbReference type="SUPFAM" id="SSF51445">
    <property type="entry name" value="(Trans)glycosidases"/>
    <property type="match status" value="1"/>
</dbReference>
<dbReference type="InterPro" id="IPR004886">
    <property type="entry name" value="Glucanosyltransferase"/>
</dbReference>
<name>A0A9N9U6J2_9HYPO</name>
<dbReference type="EC" id="2.4.1.-" evidence="5"/>
<keyword evidence="8" id="KW-1185">Reference proteome</keyword>
<comment type="caution">
    <text evidence="7">The sequence shown here is derived from an EMBL/GenBank/DDBJ whole genome shotgun (WGS) entry which is preliminary data.</text>
</comment>
<keyword evidence="5" id="KW-0808">Transferase</keyword>
<gene>
    <name evidence="7" type="ORF">CBYS24578_00004830</name>
</gene>
<keyword evidence="4" id="KW-0325">Glycoprotein</keyword>
<dbReference type="GO" id="GO:0031505">
    <property type="term" value="P:fungal-type cell wall organization"/>
    <property type="evidence" value="ECO:0007669"/>
    <property type="project" value="TreeGrafter"/>
</dbReference>
<accession>A0A9N9U6J2</accession>
<dbReference type="GO" id="GO:0005886">
    <property type="term" value="C:plasma membrane"/>
    <property type="evidence" value="ECO:0007669"/>
    <property type="project" value="UniProtKB-SubCell"/>
</dbReference>
<evidence type="ECO:0000256" key="1">
    <source>
        <dbReference type="ARBA" id="ARBA00004609"/>
    </source>
</evidence>
<organism evidence="7 8">
    <name type="scientific">Clonostachys byssicola</name>
    <dbReference type="NCBI Taxonomy" id="160290"/>
    <lineage>
        <taxon>Eukaryota</taxon>
        <taxon>Fungi</taxon>
        <taxon>Dikarya</taxon>
        <taxon>Ascomycota</taxon>
        <taxon>Pezizomycotina</taxon>
        <taxon>Sordariomycetes</taxon>
        <taxon>Hypocreomycetidae</taxon>
        <taxon>Hypocreales</taxon>
        <taxon>Bionectriaceae</taxon>
        <taxon>Clonostachys</taxon>
    </lineage>
</organism>
<protein>
    <recommendedName>
        <fullName evidence="5">1,3-beta-glucanosyltransferase</fullName>
        <ecNumber evidence="5">2.4.1.-</ecNumber>
    </recommendedName>
</protein>
<evidence type="ECO:0000313" key="7">
    <source>
        <dbReference type="EMBL" id="CAG9979365.1"/>
    </source>
</evidence>
<dbReference type="PANTHER" id="PTHR31468">
    <property type="entry name" value="1,3-BETA-GLUCANOSYLTRANSFERASE GAS1"/>
    <property type="match status" value="1"/>
</dbReference>
<proteinExistence type="inferred from homology"/>
<sequence length="503" mass="55125">MLTGVVIPETTSTQFVHLLTTSTQLSAALVALTATVVGAVPTLEIKGSDFVVPKDGTKFEIVGMAYQPGGSSGYDPAHGKDPLSNADVCLRDAALMQVLGVNAIRVYNVNPDINHDECASIFNAAGMYMMIDVNSPRVGEAISSFEPWTTYYAAYLNRTFAVVEAFANYPNTLLFFSGNEIINDIESAKEVPPYMRAVTRDLKNYIKNNIKRQIPVGYSAADVREVLWDTYNYVTCAIDGKEDDVSRADLFALNSYSWCGKDATFKSSTFDKLVDGLKESPVPTFFSEYGCIETKERWWNETKSIYGPDMYDTFSGGVVYEWTLEENGYGLVKIEDSQTTLQADYNRLKDKYSDLDWETIFKRKAGDSSNKPVKCSSSLITEEGFKNNFTLPAVPPGASELIKDGIKKKPSGKIVEIKNWKTSLKVVDNTGNAINDLKVVPLGDDEFNYYGKNKVTTGTTSGNSSSTTSADSASKTDAGNSAVGLSMPMVWSVAVPLLAMLFI</sequence>
<dbReference type="OrthoDB" id="421038at2759"/>
<feature type="region of interest" description="Disordered" evidence="6">
    <location>
        <begin position="458"/>
        <end position="478"/>
    </location>
</feature>
<reference evidence="7" key="1">
    <citation type="submission" date="2021-10" db="EMBL/GenBank/DDBJ databases">
        <authorList>
            <person name="Piombo E."/>
        </authorList>
    </citation>
    <scope>NUCLEOTIDE SEQUENCE</scope>
</reference>
<dbReference type="GO" id="GO:0042124">
    <property type="term" value="F:1,3-beta-glucanosyltransferase activity"/>
    <property type="evidence" value="ECO:0007669"/>
    <property type="project" value="TreeGrafter"/>
</dbReference>
<dbReference type="InterPro" id="IPR017853">
    <property type="entry name" value="GH"/>
</dbReference>
<dbReference type="PANTHER" id="PTHR31468:SF4">
    <property type="entry name" value="1,3-BETA-GLUCANOSYLTRANSFERASE GAS3-RELATED"/>
    <property type="match status" value="1"/>
</dbReference>
<dbReference type="GO" id="GO:0098552">
    <property type="term" value="C:side of membrane"/>
    <property type="evidence" value="ECO:0007669"/>
    <property type="project" value="UniProtKB-KW"/>
</dbReference>
<comment type="subcellular location">
    <subcellularLocation>
        <location evidence="1 5">Cell membrane</location>
        <topology evidence="1 5">Lipid-anchor</topology>
        <topology evidence="1 5">GPI-anchor</topology>
    </subcellularLocation>
</comment>
<evidence type="ECO:0000256" key="3">
    <source>
        <dbReference type="ARBA" id="ARBA00022729"/>
    </source>
</evidence>
<evidence type="ECO:0000256" key="2">
    <source>
        <dbReference type="ARBA" id="ARBA00007528"/>
    </source>
</evidence>
<keyword evidence="5" id="KW-0449">Lipoprotein</keyword>
<evidence type="ECO:0000256" key="6">
    <source>
        <dbReference type="SAM" id="MobiDB-lite"/>
    </source>
</evidence>
<evidence type="ECO:0000256" key="5">
    <source>
        <dbReference type="RuleBase" id="RU361209"/>
    </source>
</evidence>
<dbReference type="EMBL" id="CABFNO020001301">
    <property type="protein sequence ID" value="CAG9979365.1"/>
    <property type="molecule type" value="Genomic_DNA"/>
</dbReference>
<evidence type="ECO:0000313" key="8">
    <source>
        <dbReference type="Proteomes" id="UP000754883"/>
    </source>
</evidence>
<dbReference type="Pfam" id="PF03198">
    <property type="entry name" value="Glyco_hydro_72"/>
    <property type="match status" value="1"/>
</dbReference>
<dbReference type="Gene3D" id="3.20.20.80">
    <property type="entry name" value="Glycosidases"/>
    <property type="match status" value="1"/>
</dbReference>
<comment type="similarity">
    <text evidence="2 5">Belongs to the glycosyl hydrolase 72 family.</text>
</comment>
<keyword evidence="5" id="KW-0472">Membrane</keyword>
<comment type="function">
    <text evidence="5">Splits internally a 1,3-beta-glucan molecule and transfers the newly generated reducing end (the donor) to the non-reducing end of another 1,3-beta-glucan molecule (the acceptor) forming a 1,3-beta linkage, resulting in the elongation of 1,3-beta-glucan chains in the cell wall.</text>
</comment>
<dbReference type="AlphaFoldDB" id="A0A9N9U6J2"/>